<comment type="caution">
    <text evidence="1">The sequence shown here is derived from an EMBL/GenBank/DDBJ whole genome shotgun (WGS) entry which is preliminary data.</text>
</comment>
<protein>
    <submittedName>
        <fullName evidence="1">Uncharacterized protein</fullName>
    </submittedName>
</protein>
<name>A0A101HI39_9BACT</name>
<reference evidence="2" key="1">
    <citation type="journal article" date="2015" name="MBio">
        <title>Genome-Resolved Metagenomic Analysis Reveals Roles for Candidate Phyla and Other Microbial Community Members in Biogeochemical Transformations in Oil Reservoirs.</title>
        <authorList>
            <person name="Hu P."/>
            <person name="Tom L."/>
            <person name="Singh A."/>
            <person name="Thomas B.C."/>
            <person name="Baker B.J."/>
            <person name="Piceno Y.M."/>
            <person name="Andersen G.L."/>
            <person name="Banfield J.F."/>
        </authorList>
    </citation>
    <scope>NUCLEOTIDE SEQUENCE [LARGE SCALE GENOMIC DNA]</scope>
</reference>
<sequence length="41" mass="5006">MRLRKVYNYLTPFINSYPIDKQNKKEEKFAKATNMSRLQHC</sequence>
<proteinExistence type="predicted"/>
<dbReference type="EMBL" id="LGGO01000047">
    <property type="protein sequence ID" value="KUK77285.1"/>
    <property type="molecule type" value="Genomic_DNA"/>
</dbReference>
<dbReference type="AlphaFoldDB" id="A0A101HI39"/>
<organism evidence="1 2">
    <name type="scientific">candidate division WS6 bacterium 34_10</name>
    <dbReference type="NCBI Taxonomy" id="1641389"/>
    <lineage>
        <taxon>Bacteria</taxon>
        <taxon>Candidatus Dojkabacteria</taxon>
    </lineage>
</organism>
<evidence type="ECO:0000313" key="2">
    <source>
        <dbReference type="Proteomes" id="UP000053904"/>
    </source>
</evidence>
<dbReference type="Proteomes" id="UP000053904">
    <property type="component" value="Unassembled WGS sequence"/>
</dbReference>
<gene>
    <name evidence="1" type="ORF">XD93_0428</name>
</gene>
<evidence type="ECO:0000313" key="1">
    <source>
        <dbReference type="EMBL" id="KUK77285.1"/>
    </source>
</evidence>
<accession>A0A101HI39</accession>